<dbReference type="RefSeq" id="WP_387394296.1">
    <property type="nucleotide sequence ID" value="NZ_JBIAMT010000002.1"/>
</dbReference>
<feature type="region of interest" description="Disordered" evidence="1">
    <location>
        <begin position="55"/>
        <end position="76"/>
    </location>
</feature>
<dbReference type="Proteomes" id="UP001601442">
    <property type="component" value="Unassembled WGS sequence"/>
</dbReference>
<evidence type="ECO:0000313" key="2">
    <source>
        <dbReference type="EMBL" id="MFF0497626.1"/>
    </source>
</evidence>
<organism evidence="2 3">
    <name type="scientific">Nocardia aobensis</name>
    <dbReference type="NCBI Taxonomy" id="257277"/>
    <lineage>
        <taxon>Bacteria</taxon>
        <taxon>Bacillati</taxon>
        <taxon>Actinomycetota</taxon>
        <taxon>Actinomycetes</taxon>
        <taxon>Mycobacteriales</taxon>
        <taxon>Nocardiaceae</taxon>
        <taxon>Nocardia</taxon>
    </lineage>
</organism>
<accession>A0ABW6P522</accession>
<feature type="compositionally biased region" description="Basic and acidic residues" evidence="1">
    <location>
        <begin position="62"/>
        <end position="76"/>
    </location>
</feature>
<dbReference type="EMBL" id="JBIAMT010000002">
    <property type="protein sequence ID" value="MFF0497626.1"/>
    <property type="molecule type" value="Genomic_DNA"/>
</dbReference>
<evidence type="ECO:0000313" key="3">
    <source>
        <dbReference type="Proteomes" id="UP001601442"/>
    </source>
</evidence>
<reference evidence="2 3" key="1">
    <citation type="submission" date="2024-10" db="EMBL/GenBank/DDBJ databases">
        <title>The Natural Products Discovery Center: Release of the First 8490 Sequenced Strains for Exploring Actinobacteria Biosynthetic Diversity.</title>
        <authorList>
            <person name="Kalkreuter E."/>
            <person name="Kautsar S.A."/>
            <person name="Yang D."/>
            <person name="Bader C.D."/>
            <person name="Teijaro C.N."/>
            <person name="Fluegel L."/>
            <person name="Davis C.M."/>
            <person name="Simpson J.R."/>
            <person name="Lauterbach L."/>
            <person name="Steele A.D."/>
            <person name="Gui C."/>
            <person name="Meng S."/>
            <person name="Li G."/>
            <person name="Viehrig K."/>
            <person name="Ye F."/>
            <person name="Su P."/>
            <person name="Kiefer A.F."/>
            <person name="Nichols A."/>
            <person name="Cepeda A.J."/>
            <person name="Yan W."/>
            <person name="Fan B."/>
            <person name="Jiang Y."/>
            <person name="Adhikari A."/>
            <person name="Zheng C.-J."/>
            <person name="Schuster L."/>
            <person name="Cowan T.M."/>
            <person name="Smanski M.J."/>
            <person name="Chevrette M.G."/>
            <person name="De Carvalho L.P.S."/>
            <person name="Shen B."/>
        </authorList>
    </citation>
    <scope>NUCLEOTIDE SEQUENCE [LARGE SCALE GENOMIC DNA]</scope>
    <source>
        <strain evidence="2 3">NPDC004119</strain>
    </source>
</reference>
<protein>
    <submittedName>
        <fullName evidence="2">Uncharacterized protein</fullName>
    </submittedName>
</protein>
<comment type="caution">
    <text evidence="2">The sequence shown here is derived from an EMBL/GenBank/DDBJ whole genome shotgun (WGS) entry which is preliminary data.</text>
</comment>
<proteinExistence type="predicted"/>
<sequence>MNATTDDDWCDWCALEIPGAPLRVDGRVFCTPMCLGAYRNGSDSSAVIDMPQRRVPGAGCETADRSARLEAEGPSR</sequence>
<evidence type="ECO:0000256" key="1">
    <source>
        <dbReference type="SAM" id="MobiDB-lite"/>
    </source>
</evidence>
<gene>
    <name evidence="2" type="ORF">ACFYU5_14540</name>
</gene>
<keyword evidence="3" id="KW-1185">Reference proteome</keyword>
<name>A0ABW6P522_9NOCA</name>